<dbReference type="EMBL" id="CAJNOT010005586">
    <property type="protein sequence ID" value="CAF1469447.1"/>
    <property type="molecule type" value="Genomic_DNA"/>
</dbReference>
<evidence type="ECO:0000313" key="3">
    <source>
        <dbReference type="EMBL" id="CAF1469447.1"/>
    </source>
</evidence>
<feature type="domain" description="TLDc" evidence="2">
    <location>
        <begin position="840"/>
        <end position="997"/>
    </location>
</feature>
<dbReference type="PROSITE" id="PS51886">
    <property type="entry name" value="TLDC"/>
    <property type="match status" value="2"/>
</dbReference>
<feature type="non-terminal residue" evidence="3">
    <location>
        <position position="1"/>
    </location>
</feature>
<name>A0A815QY20_9BILA</name>
<protein>
    <recommendedName>
        <fullName evidence="2">TLDc domain-containing protein</fullName>
    </recommendedName>
</protein>
<reference evidence="3" key="1">
    <citation type="submission" date="2021-02" db="EMBL/GenBank/DDBJ databases">
        <authorList>
            <person name="Nowell W R."/>
        </authorList>
    </citation>
    <scope>NUCLEOTIDE SEQUENCE</scope>
</reference>
<dbReference type="PROSITE" id="PS50005">
    <property type="entry name" value="TPR"/>
    <property type="match status" value="2"/>
</dbReference>
<evidence type="ECO:0000313" key="4">
    <source>
        <dbReference type="Proteomes" id="UP000663864"/>
    </source>
</evidence>
<dbReference type="InterPro" id="IPR003540">
    <property type="entry name" value="ADP-ribosyltransferase"/>
</dbReference>
<comment type="caution">
    <text evidence="3">The sequence shown here is derived from an EMBL/GenBank/DDBJ whole genome shotgun (WGS) entry which is preliminary data.</text>
</comment>
<keyword evidence="1" id="KW-0802">TPR repeat</keyword>
<dbReference type="SUPFAM" id="SSF48452">
    <property type="entry name" value="TPR-like"/>
    <property type="match status" value="1"/>
</dbReference>
<dbReference type="PROSITE" id="PS51996">
    <property type="entry name" value="TR_MART"/>
    <property type="match status" value="1"/>
</dbReference>
<dbReference type="Gene3D" id="1.25.40.10">
    <property type="entry name" value="Tetratricopeptide repeat domain"/>
    <property type="match status" value="2"/>
</dbReference>
<gene>
    <name evidence="3" type="ORF">ZHD862_LOCUS36060</name>
</gene>
<dbReference type="InterPro" id="IPR011990">
    <property type="entry name" value="TPR-like_helical_dom_sf"/>
</dbReference>
<dbReference type="InterPro" id="IPR019734">
    <property type="entry name" value="TPR_rpt"/>
</dbReference>
<sequence length="997" mass="114524">MATTKPFADISSFSAYPGESEILFMIGSIFRLNSVDQSSDDNIWIIQMTLCNENESNLKNVLLHMKDQLGTGETNLRTLGKLLWEMGRLNLAEQYFIRFLDELPANHHSLYDLYQDLGRIASLTGDYDKSVAYHQRSLALEGSNKSINTMDTSERNNQNTSDQYVKDEQQLFVGGTLLSNREHQFKLNEFYGKHNQKWKLVYKAAIHGFSAENFRRHCNGQGPTMIIIESKTGKYLFGAFTKLLWSNQRGYKQDTDSFLFTLTNPHGLLPSKFDINKSHSDHAVYHSGVGYIGEFHDFYLFGFGGDGLNWSNFLNSCDGVLSVRRGDLFIASDFNMDNLIKSTDDVSTSADDEQFEMFCLIWLDDNTQSEDNRDTEQRLRSIINRVKKFQDVLQCEKYIKERSSKDRLVMIVSGRLGRIIVPTIHELRQVITIYVYCMNKKANEEWSQDFSKVQAVITDLDELVSRIIDDHKIQKVVEEPLCINIFNGQSTTGVNGKFVFSQVLIDCLLRLKSNEKDKKELMAHFKKVYGGNNTELRNIHEFKKNYSPDKVLWWYSRDSFFYKTLNAVLRNENIHMMFLFRQFIADIQYQLKSYSTNTTLRLFRGQRLSKEELETLEQNCGQLISVNSFFSTSTDEKAARDFLNAPHAANHLERVLFEINADPKMATTKPFADISSFSAYPGESEVLFMIGSIFRLNSIDQSSDDNIWIIQMTLCNENESNLKNVLLHMKDQLGTGETNLHTLGKLLWEMGRLNLAEQYFIRFLDELPANHRSLYNLYQDLGRIASLTGDYDKSVAYHQKSLALEDSNKSINTMDTSECNNQNTSDQYIKDEQQLFDGGTLLSNREHQFKLNEFYGKHNQKWGLVYKAVIHGFSAENFRRHCNGQGPTMIIIESKIGKYLFGAFTKLVWSNQRGFKQDTDSFLFTLTNPHGLLPSKFDINKSQSDHAVYHSGSGLIGELHEFYLFGFGGDGLSWSNFLNSCDGVFSVRRGDLFIASD</sequence>
<dbReference type="Pfam" id="PF07534">
    <property type="entry name" value="TLD"/>
    <property type="match status" value="2"/>
</dbReference>
<dbReference type="GO" id="GO:0005576">
    <property type="term" value="C:extracellular region"/>
    <property type="evidence" value="ECO:0007669"/>
    <property type="project" value="InterPro"/>
</dbReference>
<dbReference type="InterPro" id="IPR006571">
    <property type="entry name" value="TLDc_dom"/>
</dbReference>
<dbReference type="Pfam" id="PF03496">
    <property type="entry name" value="ADPrib_exo_Tox"/>
    <property type="match status" value="1"/>
</dbReference>
<dbReference type="Proteomes" id="UP000663864">
    <property type="component" value="Unassembled WGS sequence"/>
</dbReference>
<proteinExistence type="predicted"/>
<dbReference type="Pfam" id="PF13176">
    <property type="entry name" value="TPR_7"/>
    <property type="match status" value="2"/>
</dbReference>
<evidence type="ECO:0000256" key="1">
    <source>
        <dbReference type="PROSITE-ProRule" id="PRU00339"/>
    </source>
</evidence>
<dbReference type="SMART" id="SM00028">
    <property type="entry name" value="TPR"/>
    <property type="match status" value="4"/>
</dbReference>
<dbReference type="PANTHER" id="PTHR23354">
    <property type="entry name" value="NUCLEOLAR PROTEIN 7/ESTROGEN RECEPTOR COACTIVATOR-RELATED"/>
    <property type="match status" value="1"/>
</dbReference>
<dbReference type="AlphaFoldDB" id="A0A815QY20"/>
<dbReference type="Gene3D" id="3.90.176.10">
    <property type="entry name" value="Toxin ADP-ribosyltransferase, Chain A, domain 1"/>
    <property type="match status" value="2"/>
</dbReference>
<feature type="repeat" description="TPR" evidence="1">
    <location>
        <begin position="775"/>
        <end position="808"/>
    </location>
</feature>
<feature type="domain" description="TLDc" evidence="2">
    <location>
        <begin position="176"/>
        <end position="358"/>
    </location>
</feature>
<organism evidence="3 4">
    <name type="scientific">Rotaria sordida</name>
    <dbReference type="NCBI Taxonomy" id="392033"/>
    <lineage>
        <taxon>Eukaryota</taxon>
        <taxon>Metazoa</taxon>
        <taxon>Spiralia</taxon>
        <taxon>Gnathifera</taxon>
        <taxon>Rotifera</taxon>
        <taxon>Eurotatoria</taxon>
        <taxon>Bdelloidea</taxon>
        <taxon>Philodinida</taxon>
        <taxon>Philodinidae</taxon>
        <taxon>Rotaria</taxon>
    </lineage>
</organism>
<dbReference type="SUPFAM" id="SSF56399">
    <property type="entry name" value="ADP-ribosylation"/>
    <property type="match status" value="2"/>
</dbReference>
<accession>A0A815QY20</accession>
<feature type="repeat" description="TPR" evidence="1">
    <location>
        <begin position="111"/>
        <end position="144"/>
    </location>
</feature>
<dbReference type="SMART" id="SM00584">
    <property type="entry name" value="TLDc"/>
    <property type="match status" value="1"/>
</dbReference>
<evidence type="ECO:0000259" key="2">
    <source>
        <dbReference type="PROSITE" id="PS51886"/>
    </source>
</evidence>